<evidence type="ECO:0008006" key="4">
    <source>
        <dbReference type="Google" id="ProtNLM"/>
    </source>
</evidence>
<reference evidence="2 3" key="1">
    <citation type="submission" date="2023-03" db="EMBL/GenBank/DDBJ databases">
        <title>High recombination rates correlate with genetic variation in Cardiocondyla obscurior ants.</title>
        <authorList>
            <person name="Errbii M."/>
        </authorList>
    </citation>
    <scope>NUCLEOTIDE SEQUENCE [LARGE SCALE GENOMIC DNA]</scope>
    <source>
        <strain evidence="2">Alpha-2009</strain>
        <tissue evidence="2">Whole body</tissue>
    </source>
</reference>
<sequence length="123" mass="13925">MGNKARSRNAFFLICRVLSFRAHTHCSHSPSGKEKTMLGAISLSTFRSSGWLDLKQARRLRFPKMFGYSGCRDTSYSKSRMCNNAARSNLMCNEPFLSLSLYILTTTPLWSAFLRRSSLVESA</sequence>
<dbReference type="Proteomes" id="UP001430953">
    <property type="component" value="Unassembled WGS sequence"/>
</dbReference>
<organism evidence="2 3">
    <name type="scientific">Cardiocondyla obscurior</name>
    <dbReference type="NCBI Taxonomy" id="286306"/>
    <lineage>
        <taxon>Eukaryota</taxon>
        <taxon>Metazoa</taxon>
        <taxon>Ecdysozoa</taxon>
        <taxon>Arthropoda</taxon>
        <taxon>Hexapoda</taxon>
        <taxon>Insecta</taxon>
        <taxon>Pterygota</taxon>
        <taxon>Neoptera</taxon>
        <taxon>Endopterygota</taxon>
        <taxon>Hymenoptera</taxon>
        <taxon>Apocrita</taxon>
        <taxon>Aculeata</taxon>
        <taxon>Formicoidea</taxon>
        <taxon>Formicidae</taxon>
        <taxon>Myrmicinae</taxon>
        <taxon>Cardiocondyla</taxon>
    </lineage>
</organism>
<evidence type="ECO:0000256" key="1">
    <source>
        <dbReference type="SAM" id="SignalP"/>
    </source>
</evidence>
<proteinExistence type="predicted"/>
<dbReference type="AlphaFoldDB" id="A0AAW2H1I6"/>
<evidence type="ECO:0000313" key="3">
    <source>
        <dbReference type="Proteomes" id="UP001430953"/>
    </source>
</evidence>
<gene>
    <name evidence="2" type="ORF">PUN28_000885</name>
</gene>
<feature type="signal peptide" evidence="1">
    <location>
        <begin position="1"/>
        <end position="26"/>
    </location>
</feature>
<name>A0AAW2H1I6_9HYME</name>
<keyword evidence="1" id="KW-0732">Signal</keyword>
<accession>A0AAW2H1I6</accession>
<feature type="chain" id="PRO_5043329686" description="Secreted protein" evidence="1">
    <location>
        <begin position="27"/>
        <end position="123"/>
    </location>
</feature>
<dbReference type="EMBL" id="JADYXP020000001">
    <property type="protein sequence ID" value="KAL0133445.1"/>
    <property type="molecule type" value="Genomic_DNA"/>
</dbReference>
<evidence type="ECO:0000313" key="2">
    <source>
        <dbReference type="EMBL" id="KAL0133445.1"/>
    </source>
</evidence>
<keyword evidence="3" id="KW-1185">Reference proteome</keyword>
<comment type="caution">
    <text evidence="2">The sequence shown here is derived from an EMBL/GenBank/DDBJ whole genome shotgun (WGS) entry which is preliminary data.</text>
</comment>
<protein>
    <recommendedName>
        <fullName evidence="4">Secreted protein</fullName>
    </recommendedName>
</protein>